<organism evidence="2 3">
    <name type="scientific">Paenibacillus hodogayensis</name>
    <dbReference type="NCBI Taxonomy" id="279208"/>
    <lineage>
        <taxon>Bacteria</taxon>
        <taxon>Bacillati</taxon>
        <taxon>Bacillota</taxon>
        <taxon>Bacilli</taxon>
        <taxon>Bacillales</taxon>
        <taxon>Paenibacillaceae</taxon>
        <taxon>Paenibacillus</taxon>
    </lineage>
</organism>
<sequence>MKKFILGVICGAGIMAAPVLYASDAVVAKLWPVEVEVNGKPQQLSADEAIWNINGKAYAPVRWLAEQLGAGAMYRDRDGELSIRSEPAEGDPMSKAEWLVQYRLKLGMSEQEVRDLLGEPAAAVKNAQNIGSWRYDIGAKPGYRFGAKPGSADVDALQAGSIAAQGYIVWSGERRVEQVMLAYARQGNITFHYLFPDGSTGGGLYE</sequence>
<evidence type="ECO:0000313" key="3">
    <source>
        <dbReference type="Proteomes" id="UP001589619"/>
    </source>
</evidence>
<feature type="signal peptide" evidence="1">
    <location>
        <begin position="1"/>
        <end position="22"/>
    </location>
</feature>
<evidence type="ECO:0000256" key="1">
    <source>
        <dbReference type="SAM" id="SignalP"/>
    </source>
</evidence>
<comment type="caution">
    <text evidence="2">The sequence shown here is derived from an EMBL/GenBank/DDBJ whole genome shotgun (WGS) entry which is preliminary data.</text>
</comment>
<accession>A0ABV5VU53</accession>
<dbReference type="RefSeq" id="WP_344912417.1">
    <property type="nucleotide sequence ID" value="NZ_BAAAYO010000010.1"/>
</dbReference>
<feature type="chain" id="PRO_5047223686" evidence="1">
    <location>
        <begin position="23"/>
        <end position="206"/>
    </location>
</feature>
<name>A0ABV5VU53_9BACL</name>
<proteinExistence type="predicted"/>
<keyword evidence="3" id="KW-1185">Reference proteome</keyword>
<dbReference type="Proteomes" id="UP001589619">
    <property type="component" value="Unassembled WGS sequence"/>
</dbReference>
<evidence type="ECO:0000313" key="2">
    <source>
        <dbReference type="EMBL" id="MFB9751670.1"/>
    </source>
</evidence>
<dbReference type="EMBL" id="JBHMAG010000007">
    <property type="protein sequence ID" value="MFB9751670.1"/>
    <property type="molecule type" value="Genomic_DNA"/>
</dbReference>
<keyword evidence="1" id="KW-0732">Signal</keyword>
<gene>
    <name evidence="2" type="ORF">ACFFNY_08805</name>
</gene>
<protein>
    <submittedName>
        <fullName evidence="2">Copper amine oxidase N-terminal domain-containing protein</fullName>
    </submittedName>
</protein>
<reference evidence="2 3" key="1">
    <citation type="submission" date="2024-09" db="EMBL/GenBank/DDBJ databases">
        <authorList>
            <person name="Sun Q."/>
            <person name="Mori K."/>
        </authorList>
    </citation>
    <scope>NUCLEOTIDE SEQUENCE [LARGE SCALE GENOMIC DNA]</scope>
    <source>
        <strain evidence="2 3">JCM 12520</strain>
    </source>
</reference>